<comment type="caution">
    <text evidence="3">The sequence shown here is derived from an EMBL/GenBank/DDBJ whole genome shotgun (WGS) entry which is preliminary data.</text>
</comment>
<evidence type="ECO:0000256" key="2">
    <source>
        <dbReference type="SAM" id="SignalP"/>
    </source>
</evidence>
<name>A0A9P6D4V6_9AGAR</name>
<keyword evidence="1" id="KW-0472">Membrane</keyword>
<feature type="signal peptide" evidence="2">
    <location>
        <begin position="1"/>
        <end position="20"/>
    </location>
</feature>
<sequence>ALFSHFALLSLIFAAWNVEASMAIGLSVPSVSAFIIFQSCLVFGGVGLALADLFYPKLRMSRTLLECGWVGVLSMFHMGSALGSLLGEPEADCHSTSDRNICVSASLLVPVTWLNAVIFLTYFLALFVSTMVHKSIYPNIWKRSIYSIQWYEQVPELPTKEKVVQDFCGGKAFDDEAIYAAFYHDDVEASVNRAKYSPRPSVDKLASWVDPSPVRRGIDPPFASQPASRRTSPTNSTAATLALPSFPHRSADPLTPSSGSRYVEKFRESSVLARAEGPAQYARHYHSKSNSSGLLPALALDFDQPIPLTRMSKWVKADEVHKHRSQGSGLLFAP</sequence>
<keyword evidence="2" id="KW-0732">Signal</keyword>
<protein>
    <submittedName>
        <fullName evidence="3">Uncharacterized protein</fullName>
    </submittedName>
</protein>
<dbReference type="EMBL" id="MU155149">
    <property type="protein sequence ID" value="KAF9483894.1"/>
    <property type="molecule type" value="Genomic_DNA"/>
</dbReference>
<feature type="transmembrane region" description="Helical" evidence="1">
    <location>
        <begin position="30"/>
        <end position="55"/>
    </location>
</feature>
<dbReference type="AlphaFoldDB" id="A0A9P6D4V6"/>
<dbReference type="Proteomes" id="UP000807469">
    <property type="component" value="Unassembled WGS sequence"/>
</dbReference>
<gene>
    <name evidence="3" type="ORF">BDN70DRAFT_799003</name>
</gene>
<dbReference type="OrthoDB" id="3188789at2759"/>
<evidence type="ECO:0000313" key="3">
    <source>
        <dbReference type="EMBL" id="KAF9483894.1"/>
    </source>
</evidence>
<evidence type="ECO:0000256" key="1">
    <source>
        <dbReference type="SAM" id="Phobius"/>
    </source>
</evidence>
<keyword evidence="4" id="KW-1185">Reference proteome</keyword>
<feature type="non-terminal residue" evidence="3">
    <location>
        <position position="1"/>
    </location>
</feature>
<feature type="transmembrane region" description="Helical" evidence="1">
    <location>
        <begin position="67"/>
        <end position="87"/>
    </location>
</feature>
<feature type="chain" id="PRO_5040281187" evidence="2">
    <location>
        <begin position="21"/>
        <end position="334"/>
    </location>
</feature>
<evidence type="ECO:0000313" key="4">
    <source>
        <dbReference type="Proteomes" id="UP000807469"/>
    </source>
</evidence>
<proteinExistence type="predicted"/>
<accession>A0A9P6D4V6</accession>
<feature type="transmembrane region" description="Helical" evidence="1">
    <location>
        <begin position="107"/>
        <end position="128"/>
    </location>
</feature>
<keyword evidence="1" id="KW-0812">Transmembrane</keyword>
<keyword evidence="1" id="KW-1133">Transmembrane helix</keyword>
<organism evidence="3 4">
    <name type="scientific">Pholiota conissans</name>
    <dbReference type="NCBI Taxonomy" id="109636"/>
    <lineage>
        <taxon>Eukaryota</taxon>
        <taxon>Fungi</taxon>
        <taxon>Dikarya</taxon>
        <taxon>Basidiomycota</taxon>
        <taxon>Agaricomycotina</taxon>
        <taxon>Agaricomycetes</taxon>
        <taxon>Agaricomycetidae</taxon>
        <taxon>Agaricales</taxon>
        <taxon>Agaricineae</taxon>
        <taxon>Strophariaceae</taxon>
        <taxon>Pholiota</taxon>
    </lineage>
</organism>
<reference evidence="3" key="1">
    <citation type="submission" date="2020-11" db="EMBL/GenBank/DDBJ databases">
        <authorList>
            <consortium name="DOE Joint Genome Institute"/>
            <person name="Ahrendt S."/>
            <person name="Riley R."/>
            <person name="Andreopoulos W."/>
            <person name="Labutti K."/>
            <person name="Pangilinan J."/>
            <person name="Ruiz-Duenas F.J."/>
            <person name="Barrasa J.M."/>
            <person name="Sanchez-Garcia M."/>
            <person name="Camarero S."/>
            <person name="Miyauchi S."/>
            <person name="Serrano A."/>
            <person name="Linde D."/>
            <person name="Babiker R."/>
            <person name="Drula E."/>
            <person name="Ayuso-Fernandez I."/>
            <person name="Pacheco R."/>
            <person name="Padilla G."/>
            <person name="Ferreira P."/>
            <person name="Barriuso J."/>
            <person name="Kellner H."/>
            <person name="Castanera R."/>
            <person name="Alfaro M."/>
            <person name="Ramirez L."/>
            <person name="Pisabarro A.G."/>
            <person name="Kuo A."/>
            <person name="Tritt A."/>
            <person name="Lipzen A."/>
            <person name="He G."/>
            <person name="Yan M."/>
            <person name="Ng V."/>
            <person name="Cullen D."/>
            <person name="Martin F."/>
            <person name="Rosso M.-N."/>
            <person name="Henrissat B."/>
            <person name="Hibbett D."/>
            <person name="Martinez A.T."/>
            <person name="Grigoriev I.V."/>
        </authorList>
    </citation>
    <scope>NUCLEOTIDE SEQUENCE</scope>
    <source>
        <strain evidence="3">CIRM-BRFM 674</strain>
    </source>
</reference>